<dbReference type="AlphaFoldDB" id="A0A0E9QZW5"/>
<proteinExistence type="predicted"/>
<protein>
    <submittedName>
        <fullName evidence="1">Uncharacterized protein</fullName>
    </submittedName>
</protein>
<organism evidence="1">
    <name type="scientific">Anguilla anguilla</name>
    <name type="common">European freshwater eel</name>
    <name type="synonym">Muraena anguilla</name>
    <dbReference type="NCBI Taxonomy" id="7936"/>
    <lineage>
        <taxon>Eukaryota</taxon>
        <taxon>Metazoa</taxon>
        <taxon>Chordata</taxon>
        <taxon>Craniata</taxon>
        <taxon>Vertebrata</taxon>
        <taxon>Euteleostomi</taxon>
        <taxon>Actinopterygii</taxon>
        <taxon>Neopterygii</taxon>
        <taxon>Teleostei</taxon>
        <taxon>Anguilliformes</taxon>
        <taxon>Anguillidae</taxon>
        <taxon>Anguilla</taxon>
    </lineage>
</organism>
<accession>A0A0E9QZW5</accession>
<evidence type="ECO:0000313" key="1">
    <source>
        <dbReference type="EMBL" id="JAH22476.1"/>
    </source>
</evidence>
<reference evidence="1" key="1">
    <citation type="submission" date="2014-11" db="EMBL/GenBank/DDBJ databases">
        <authorList>
            <person name="Amaro Gonzalez C."/>
        </authorList>
    </citation>
    <scope>NUCLEOTIDE SEQUENCE</scope>
</reference>
<sequence length="18" mass="1902">MPTGRLCSLRSIAGRAGR</sequence>
<name>A0A0E9QZW5_ANGAN</name>
<dbReference type="EMBL" id="GBXM01086101">
    <property type="protein sequence ID" value="JAH22476.1"/>
    <property type="molecule type" value="Transcribed_RNA"/>
</dbReference>
<reference evidence="1" key="2">
    <citation type="journal article" date="2015" name="Fish Shellfish Immunol.">
        <title>Early steps in the European eel (Anguilla anguilla)-Vibrio vulnificus interaction in the gills: Role of the RtxA13 toxin.</title>
        <authorList>
            <person name="Callol A."/>
            <person name="Pajuelo D."/>
            <person name="Ebbesson L."/>
            <person name="Teles M."/>
            <person name="MacKenzie S."/>
            <person name="Amaro C."/>
        </authorList>
    </citation>
    <scope>NUCLEOTIDE SEQUENCE</scope>
</reference>